<dbReference type="Gene3D" id="3.30.1010.10">
    <property type="entry name" value="Phosphatidylinositol 3-kinase Catalytic Subunit, Chain A, domain 4"/>
    <property type="match status" value="1"/>
</dbReference>
<feature type="region of interest" description="Disordered" evidence="12">
    <location>
        <begin position="65"/>
        <end position="90"/>
    </location>
</feature>
<comment type="catalytic activity">
    <reaction evidence="9">
        <text>L-threonyl-[protein] + ATP = O-phospho-L-threonyl-[protein] + ADP + H(+)</text>
        <dbReference type="Rhea" id="RHEA:46608"/>
        <dbReference type="Rhea" id="RHEA-COMP:11060"/>
        <dbReference type="Rhea" id="RHEA-COMP:11605"/>
        <dbReference type="ChEBI" id="CHEBI:15378"/>
        <dbReference type="ChEBI" id="CHEBI:30013"/>
        <dbReference type="ChEBI" id="CHEBI:30616"/>
        <dbReference type="ChEBI" id="CHEBI:61977"/>
        <dbReference type="ChEBI" id="CHEBI:456216"/>
        <dbReference type="EC" id="2.7.11.1"/>
    </reaction>
</comment>
<dbReference type="GO" id="GO:0005634">
    <property type="term" value="C:nucleus"/>
    <property type="evidence" value="ECO:0007669"/>
    <property type="project" value="TreeGrafter"/>
</dbReference>
<evidence type="ECO:0000256" key="5">
    <source>
        <dbReference type="ARBA" id="ARBA00022737"/>
    </source>
</evidence>
<dbReference type="FunFam" id="3.30.1010.10:FF:000006">
    <property type="entry name" value="Serine/threonine-protein kinase TOR"/>
    <property type="match status" value="1"/>
</dbReference>
<dbReference type="SMART" id="SM01346">
    <property type="entry name" value="DUF3385"/>
    <property type="match status" value="1"/>
</dbReference>
<dbReference type="InterPro" id="IPR050517">
    <property type="entry name" value="DDR_Repair_Kinase"/>
</dbReference>
<feature type="region of interest" description="Disordered" evidence="12">
    <location>
        <begin position="2046"/>
        <end position="2091"/>
    </location>
</feature>
<keyword evidence="4" id="KW-0808">Transferase</keyword>
<dbReference type="Pfam" id="PF00454">
    <property type="entry name" value="PI3_PI4_kinase"/>
    <property type="match status" value="1"/>
</dbReference>
<accession>A0A813QW87</accession>
<dbReference type="Pfam" id="PF02260">
    <property type="entry name" value="FATC"/>
    <property type="match status" value="1"/>
</dbReference>
<dbReference type="EC" id="2.7.11.1" evidence="2"/>
<evidence type="ECO:0000259" key="13">
    <source>
        <dbReference type="PROSITE" id="PS50290"/>
    </source>
</evidence>
<gene>
    <name evidence="16" type="ORF">GPM918_LOCUS2052</name>
    <name evidence="17" type="ORF">SRO942_LOCUS2052</name>
</gene>
<evidence type="ECO:0000256" key="3">
    <source>
        <dbReference type="ARBA" id="ARBA00022527"/>
    </source>
</evidence>
<dbReference type="InterPro" id="IPR024585">
    <property type="entry name" value="mTOR_dom"/>
</dbReference>
<proteinExistence type="inferred from homology"/>
<dbReference type="GO" id="GO:0038202">
    <property type="term" value="P:TORC1 signaling"/>
    <property type="evidence" value="ECO:0007669"/>
    <property type="project" value="TreeGrafter"/>
</dbReference>
<evidence type="ECO:0000256" key="10">
    <source>
        <dbReference type="ARBA" id="ARBA00048679"/>
    </source>
</evidence>
<feature type="compositionally biased region" description="Polar residues" evidence="12">
    <location>
        <begin position="67"/>
        <end position="77"/>
    </location>
</feature>
<dbReference type="Gene3D" id="1.25.10.10">
    <property type="entry name" value="Leucine-rich Repeat Variant"/>
    <property type="match status" value="2"/>
</dbReference>
<dbReference type="GO" id="GO:0031931">
    <property type="term" value="C:TORC1 complex"/>
    <property type="evidence" value="ECO:0007669"/>
    <property type="project" value="TreeGrafter"/>
</dbReference>
<feature type="domain" description="FATC" evidence="15">
    <location>
        <begin position="3470"/>
        <end position="3502"/>
    </location>
</feature>
<feature type="compositionally biased region" description="Polar residues" evidence="12">
    <location>
        <begin position="15"/>
        <end position="37"/>
    </location>
</feature>
<dbReference type="PROSITE" id="PS50290">
    <property type="entry name" value="PI3_4_KINASE_3"/>
    <property type="match status" value="1"/>
</dbReference>
<feature type="coiled-coil region" evidence="11">
    <location>
        <begin position="351"/>
        <end position="455"/>
    </location>
</feature>
<evidence type="ECO:0000259" key="14">
    <source>
        <dbReference type="PROSITE" id="PS51189"/>
    </source>
</evidence>
<feature type="region of interest" description="Disordered" evidence="12">
    <location>
        <begin position="2755"/>
        <end position="2799"/>
    </location>
</feature>
<dbReference type="GO" id="GO:0044877">
    <property type="term" value="F:protein-containing complex binding"/>
    <property type="evidence" value="ECO:0007669"/>
    <property type="project" value="InterPro"/>
</dbReference>
<dbReference type="EMBL" id="CAJOBC010000214">
    <property type="protein sequence ID" value="CAF3555673.1"/>
    <property type="molecule type" value="Genomic_DNA"/>
</dbReference>
<dbReference type="InterPro" id="IPR011009">
    <property type="entry name" value="Kinase-like_dom_sf"/>
</dbReference>
<dbReference type="SMART" id="SM01345">
    <property type="entry name" value="Rapamycin_bind"/>
    <property type="match status" value="1"/>
</dbReference>
<dbReference type="PANTHER" id="PTHR11139">
    <property type="entry name" value="ATAXIA TELANGIECTASIA MUTATED ATM -RELATED"/>
    <property type="match status" value="1"/>
</dbReference>
<evidence type="ECO:0000256" key="12">
    <source>
        <dbReference type="SAM" id="MobiDB-lite"/>
    </source>
</evidence>
<dbReference type="EMBL" id="CAJNOQ010000214">
    <property type="protein sequence ID" value="CAF0773337.1"/>
    <property type="molecule type" value="Genomic_DNA"/>
</dbReference>
<sequence>MDRLRILDPRRHANDQNNNGTSSVTITTHNNNGNSPSHDQEQQSDARPKVSSLVWKFGGEKKKVPTYTFSSSDQTPPQQQQQQQQQYHHEQDINRNGSNNIQILSSNKVQNVPPNNVLTSAQMKSHIDQLEEKNIDLKQKLQEQTAQNDLQEKKFRELNNLYNTLQNRLGQDAHEHVKGEEEKRIWKQRTDALSQMVMRFCDIKVEQQQQHELKDIMTIFETKINQSKKAEQQNKALIESLKLKDQKINELMKEINEMATGNALRSTSSMSTSIRRIDSADDVFPLADSANLRLELCRTRTRLKEAQRELSSQNSLHSSGLIKQLSSTDILSSDTLISGLRKDINDMGWEIKNLQRSKESFKQDVEKLERELAVVEAAKQSIEDANALITRENKELRASIDELTDQNRMVLQNYQNHVKNYSIHQDVVTKLYDSVAQVEIENRLLQEKCGFLEEKLNIKQLSLVDKNEVEKLESKSRVLQLQYDYETARREHIERQLNRLQENVKQLQSELQYVEDKAKRADDQQKLAYRLCRDSKEECEILQLKIMDLEKRLNLTEKDKDIVEQELLLCQQRINATQYGIQRYQDAVINAENELDALSDGSFDEDVGSLNGGETILVKERTSHNVIRSQSEVYDVAIHMTNSDLRFSTILEQFTNELQSSNDEVRRKATDGLYDRVITLYSDASPETISSVVDIVHDYVRKKLNNANNVNENKAALLVILCFVCAGAAFYAKLSNKLEGVIRQYKQMSLDTDLCDLVVKITCILIKGCDRSNVDHFQFDLPKAVERLGQDEKHEIRRYSGVIMLKEIALISPTRFFLLIKPCEQFFEQLFVSMTDPKQYIREAFAETIHATLVVLIDREREEQKNDIRKDTQITTFYNAYKIVYKEAMKCLEDTQSKEKTIQKDDRIHGGLLLLNELFRVADLKFENICQDSIYPYTTVIPKPVSYKDLHRARVALSFERTAPISPLDFINNQDNQHTQVQSLLIRQLLLDNFKEICTFVFRHRTNTKPMIINILLKLLPRLSSLDFRTYHLQGYLETTMRFMLDCLQLKDMKDRSLVYHAIGLMILSDKSDQPLLLTGSFNTILQSIKSTFKPVTTATSTHQSTSLSLSRRVSSAVNNSYASQSSSTSSSTSLFPCKYQSPDSSVFACITMIGESGPESSQYLDQLLEYLLQCELNHSLLFCLDKLCNMPLIRLETKRSIQQGLLKIIQSILTNPVSFGVSQHSTFQLSNEQIETIQISLQTLRIFEFEAQAVKPFLFILKHRYIEHEHRRIRIESIITITHLLKKLLLQQQQAIMTNAGTSNELRLSVGDITHRILTIGVTDLDPDVRYNVFLTLQDDFKQFLAKSDSLELLFFSVHDECHEIRELSLSLIGRLSNINPAYVLPPLRHLLLQLLTELEIGCTLSGKEQASRLLGQLIANTPRIVRPYMQSITQALLPLIRQHEQHSNVLIALVRTVGEQAQVCGIDFDERIHELFPILINMMQDTSNYRKREVALWTIGQIVESCCYVVEPLQKYPILLEVLLNFLKSEVPIPFRRETIRVLGFLGAVDPYNIRTNLGNVRGITYDMNDITSTHRVRAEADPVEISSNELLVASGSQSLHDFYTSMAIYVCLRVLKDPNSTQLHYKAVQSISIILQWLGAKCTQYVPLVIPRLLQIIGNADEKNLEAYIRQINIIIISIKNAIIPYVNEIIQLIRDHWDQHVNLQILLIQTIESLSQALNDEFRHYIHLLLHFVMNTFRMDQNDERRHRVLSQMFITLNKFGKTLKPHFNVVLPSILEIASSPLNSIQLRREALDVIELLAEKVHLSDYVSAILQILLRIIRTTQQLQVKSLDIICIIAKQMKKRFLVFDALIQNTMNELKLTHSKYELFISKLNDSSFADVQSESTISALISSTVTSPQTGDPDQIQRDAKAIYSMRTDQLRPHWLSVQVQHQSNSKDLHVWLSKLQQLVLEQSPVYPLRAMGSRLASSNSSILRDMFNAAFISCWKKLNYHDRKSLTLSLTHVLSMCDKPDIIQTILNLAEFRNHCDLKLKLEKQELVENTTIQDQTRPDQGGDADETTQDDDSTLTVEERDKRRKLKKTTETHMDDEEEKSLINIHLLSEKAHSVRAYAKALRYKEEEFQHSEHLTHPTQITSDIVESLISINHELQQSEAAYGALLYAKKHNIKIKGLWYEKLNQWEKALRNYDYIKTNNPNNMDIHLGRMRCMQALGSWSELRELCTNVWEQTENIKDEQPLATLPFSTNLLQNEAIRHMGNIGNNSNTSIINGRELRKILQQKIAPMATRAAWSLGDTSDMEKYFIHIPDTKFEGAFYRAVDAIRNDNFRQAQDAIDLARELLDVELTTLANESYNRAYSAMINAQLLSELEEVSYFKTLPERRQSICDIWQKRMSGNQPIIDDYHRLLLTHSLVLPMEQDLQSWIKLANLCCKSNRLTMADFIFKALAKTVLVDTGNQTQYIHLHSAISNLVLNRELGYHNWEGAAAMNKDPSTFYPSSVHPSQTSHLYNLQTAAGFGQQQQQQFHHPSLIDQQLVKYEKLKYDWNCLLANRDHIIMMNKKPDVTQSTTSTTTMAPNLLEVNRQDQLKLIDDLKDTLNKVCLPALDQLRKQTATVTSTGNIIVTNGATTGASTAAGSVAGPIGQISQISNTISQGSTTHSSVYVLTSNLSSGTLAVSHREQRLRHLISKCYLRLGAWQQEFFGMDDGSLNEIMKNFEHAWTYDENSYKAWNAYAVLNYDAVNYFKQRIQELSRTQPLTIPRSPPSPGVDGTVSSHFTTPPSFPLPHESSPTGSPLSSPQILPPTNDLYRQLTARMIHCTIPAVKGLLRSIVLSKTKHCLQNTLRLLTLWFEYGQYREVHDALGEGIKTVPIEVWLQVLPQLIARIDSPRQLVNQSIKHLLIDVGRQHPQALIYPLVVASKSVTREREQAANRVLNSMREHSHTLVQHALLVSEELIRISILWHERWHEALEEASRQYFGERSISGMIETLDPLHAAIERGSTTLNERTFLDSYGTDLAQARECIKRYQRTKDQRELHQAWDLYHQVFKRIHTQLPNITSLELEYVSPRLGTHCRDLELAVPGTYEPERQPITIRSVHSHIAVIPSKQRPRKISITGSDGYEYVFLLKGHEDLRQDERVMQLFGLVNEFLSSNDETRRRNFTIQRYSVIPLAPNNGLLGWVAQCDTFHALIKEHRERSQVVLNAEYRHMQTKAPHFDHLPLINKVEVFEYALNLLEGDDLAKILWHKSSSAEIWLDRRSNYTRSLAVMSMVGYILGLGDRHPSNLMLDRASGKVVHIDFGDCFELAMTREKFPEKIPFRLTRMLCLAMEVTGIDGTFRLTCEHVMDVLRKNRDSLMAVLEAFVHDPLLNWRLLDDNNPLNNQPTSNVGVVGSRTTPAVSTSSGVGLPQSALTNNPTVHFQPHLSTVNEEEVECDHIQQQQQTQQPGRSIRAVEIMCRVKEKLTGNDFHRDQPVDISTQVELLIKQATSYENLCQCYIGWCPFW</sequence>
<dbReference type="InterPro" id="IPR003152">
    <property type="entry name" value="FATC_dom"/>
</dbReference>
<dbReference type="SUPFAM" id="SSF47212">
    <property type="entry name" value="FKBP12-rapamycin-binding domain of FKBP-rapamycin-associated protein (FRAP)"/>
    <property type="match status" value="1"/>
</dbReference>
<dbReference type="InterPro" id="IPR018936">
    <property type="entry name" value="PI3/4_kinase_CS"/>
</dbReference>
<dbReference type="FunFam" id="1.10.1070.11:FF:000029">
    <property type="entry name" value="Serine/threonine-protein kinase TOR"/>
    <property type="match status" value="1"/>
</dbReference>
<evidence type="ECO:0000256" key="6">
    <source>
        <dbReference type="ARBA" id="ARBA00022741"/>
    </source>
</evidence>
<dbReference type="Gene3D" id="1.20.120.150">
    <property type="entry name" value="FKBP12-rapamycin binding domain"/>
    <property type="match status" value="1"/>
</dbReference>
<protein>
    <recommendedName>
        <fullName evidence="2">non-specific serine/threonine protein kinase</fullName>
        <ecNumber evidence="2">2.7.11.1</ecNumber>
    </recommendedName>
</protein>
<feature type="compositionally biased region" description="Basic and acidic residues" evidence="12">
    <location>
        <begin position="38"/>
        <end position="48"/>
    </location>
</feature>
<dbReference type="InterPro" id="IPR000403">
    <property type="entry name" value="PI3/4_kinase_cat_dom"/>
</dbReference>
<dbReference type="GO" id="GO:0005737">
    <property type="term" value="C:cytoplasm"/>
    <property type="evidence" value="ECO:0007669"/>
    <property type="project" value="TreeGrafter"/>
</dbReference>
<keyword evidence="18" id="KW-1185">Reference proteome</keyword>
<dbReference type="PROSITE" id="PS51189">
    <property type="entry name" value="FAT"/>
    <property type="match status" value="1"/>
</dbReference>
<comment type="caution">
    <text evidence="16">The sequence shown here is derived from an EMBL/GenBank/DDBJ whole genome shotgun (WGS) entry which is preliminary data.</text>
</comment>
<evidence type="ECO:0000313" key="17">
    <source>
        <dbReference type="EMBL" id="CAF3555673.1"/>
    </source>
</evidence>
<dbReference type="GO" id="GO:0004674">
    <property type="term" value="F:protein serine/threonine kinase activity"/>
    <property type="evidence" value="ECO:0007669"/>
    <property type="project" value="UniProtKB-KW"/>
</dbReference>
<dbReference type="CDD" id="cd05169">
    <property type="entry name" value="PIKKc_TOR"/>
    <property type="match status" value="1"/>
</dbReference>
<comment type="catalytic activity">
    <reaction evidence="10">
        <text>L-seryl-[protein] + ATP = O-phospho-L-seryl-[protein] + ADP + H(+)</text>
        <dbReference type="Rhea" id="RHEA:17989"/>
        <dbReference type="Rhea" id="RHEA-COMP:9863"/>
        <dbReference type="Rhea" id="RHEA-COMP:11604"/>
        <dbReference type="ChEBI" id="CHEBI:15378"/>
        <dbReference type="ChEBI" id="CHEBI:29999"/>
        <dbReference type="ChEBI" id="CHEBI:30616"/>
        <dbReference type="ChEBI" id="CHEBI:83421"/>
        <dbReference type="ChEBI" id="CHEBI:456216"/>
        <dbReference type="EC" id="2.7.11.1"/>
    </reaction>
</comment>
<feature type="region of interest" description="Disordered" evidence="12">
    <location>
        <begin position="1"/>
        <end position="49"/>
    </location>
</feature>
<dbReference type="Pfam" id="PF08771">
    <property type="entry name" value="FRB_dom"/>
    <property type="match status" value="1"/>
</dbReference>
<dbReference type="GO" id="GO:0031932">
    <property type="term" value="C:TORC2 complex"/>
    <property type="evidence" value="ECO:0007669"/>
    <property type="project" value="TreeGrafter"/>
</dbReference>
<keyword evidence="3" id="KW-0723">Serine/threonine-protein kinase</keyword>
<dbReference type="Proteomes" id="UP000663829">
    <property type="component" value="Unassembled WGS sequence"/>
</dbReference>
<dbReference type="InterPro" id="IPR036738">
    <property type="entry name" value="FRB_sf"/>
</dbReference>
<dbReference type="PROSITE" id="PS51190">
    <property type="entry name" value="FATC"/>
    <property type="match status" value="1"/>
</dbReference>
<evidence type="ECO:0000256" key="2">
    <source>
        <dbReference type="ARBA" id="ARBA00012513"/>
    </source>
</evidence>
<keyword evidence="11" id="KW-0175">Coiled coil</keyword>
<dbReference type="GO" id="GO:0016242">
    <property type="term" value="P:negative regulation of macroautophagy"/>
    <property type="evidence" value="ECO:0007669"/>
    <property type="project" value="TreeGrafter"/>
</dbReference>
<dbReference type="Pfam" id="PF23593">
    <property type="entry name" value="HEAT_ATR"/>
    <property type="match status" value="1"/>
</dbReference>
<keyword evidence="5" id="KW-0677">Repeat</keyword>
<feature type="domain" description="FAT" evidence="14">
    <location>
        <begin position="2103"/>
        <end position="2921"/>
    </location>
</feature>
<evidence type="ECO:0000313" key="16">
    <source>
        <dbReference type="EMBL" id="CAF0773337.1"/>
    </source>
</evidence>
<dbReference type="InterPro" id="IPR036940">
    <property type="entry name" value="PI3/4_kinase_cat_sf"/>
</dbReference>
<dbReference type="FunFam" id="1.20.120.150:FF:000001">
    <property type="entry name" value="Serine/threonine-protein kinase TOR"/>
    <property type="match status" value="1"/>
</dbReference>
<dbReference type="Pfam" id="PF02259">
    <property type="entry name" value="FAT"/>
    <property type="match status" value="2"/>
</dbReference>
<dbReference type="GO" id="GO:0005524">
    <property type="term" value="F:ATP binding"/>
    <property type="evidence" value="ECO:0007669"/>
    <property type="project" value="UniProtKB-KW"/>
</dbReference>
<dbReference type="InterPro" id="IPR009076">
    <property type="entry name" value="FRB_dom"/>
</dbReference>
<feature type="compositionally biased region" description="Acidic residues" evidence="12">
    <location>
        <begin position="2058"/>
        <end position="2069"/>
    </location>
</feature>
<evidence type="ECO:0000259" key="15">
    <source>
        <dbReference type="PROSITE" id="PS51190"/>
    </source>
</evidence>
<dbReference type="InterPro" id="IPR011989">
    <property type="entry name" value="ARM-like"/>
</dbReference>
<dbReference type="InterPro" id="IPR016024">
    <property type="entry name" value="ARM-type_fold"/>
</dbReference>
<feature type="coiled-coil region" evidence="11">
    <location>
        <begin position="483"/>
        <end position="601"/>
    </location>
</feature>
<keyword evidence="7" id="KW-0418">Kinase</keyword>
<dbReference type="InterPro" id="IPR057564">
    <property type="entry name" value="HEAT_ATR"/>
</dbReference>
<dbReference type="InterPro" id="IPR014009">
    <property type="entry name" value="PIK_FAT"/>
</dbReference>
<organism evidence="16 18">
    <name type="scientific">Didymodactylos carnosus</name>
    <dbReference type="NCBI Taxonomy" id="1234261"/>
    <lineage>
        <taxon>Eukaryota</taxon>
        <taxon>Metazoa</taxon>
        <taxon>Spiralia</taxon>
        <taxon>Gnathifera</taxon>
        <taxon>Rotifera</taxon>
        <taxon>Eurotatoria</taxon>
        <taxon>Bdelloidea</taxon>
        <taxon>Philodinida</taxon>
        <taxon>Philodinidae</taxon>
        <taxon>Didymodactylos</taxon>
    </lineage>
</organism>
<dbReference type="SMART" id="SM00146">
    <property type="entry name" value="PI3Kc"/>
    <property type="match status" value="1"/>
</dbReference>
<evidence type="ECO:0000256" key="7">
    <source>
        <dbReference type="ARBA" id="ARBA00022777"/>
    </source>
</evidence>
<dbReference type="Gene3D" id="1.10.1070.11">
    <property type="entry name" value="Phosphatidylinositol 3-/4-kinase, catalytic domain"/>
    <property type="match status" value="1"/>
</dbReference>
<dbReference type="Pfam" id="PF11865">
    <property type="entry name" value="mTOR_dom"/>
    <property type="match status" value="1"/>
</dbReference>
<dbReference type="SUPFAM" id="SSF48371">
    <property type="entry name" value="ARM repeat"/>
    <property type="match status" value="1"/>
</dbReference>
<dbReference type="SUPFAM" id="SSF56112">
    <property type="entry name" value="Protein kinase-like (PK-like)"/>
    <property type="match status" value="1"/>
</dbReference>
<evidence type="ECO:0000256" key="9">
    <source>
        <dbReference type="ARBA" id="ARBA00047899"/>
    </source>
</evidence>
<keyword evidence="6" id="KW-0547">Nucleotide-binding</keyword>
<comment type="similarity">
    <text evidence="1">Belongs to the PI3/PI4-kinase family.</text>
</comment>
<feature type="compositionally biased region" description="Polar residues" evidence="12">
    <location>
        <begin position="2788"/>
        <end position="2799"/>
    </location>
</feature>
<dbReference type="OrthoDB" id="2250022at2759"/>
<dbReference type="SMART" id="SM01343">
    <property type="entry name" value="FATC"/>
    <property type="match status" value="1"/>
</dbReference>
<evidence type="ECO:0000256" key="4">
    <source>
        <dbReference type="ARBA" id="ARBA00022679"/>
    </source>
</evidence>
<reference evidence="16" key="1">
    <citation type="submission" date="2021-02" db="EMBL/GenBank/DDBJ databases">
        <authorList>
            <person name="Nowell W R."/>
        </authorList>
    </citation>
    <scope>NUCLEOTIDE SEQUENCE</scope>
</reference>
<dbReference type="Proteomes" id="UP000681722">
    <property type="component" value="Unassembled WGS sequence"/>
</dbReference>
<feature type="domain" description="PI3K/PI4K catalytic" evidence="13">
    <location>
        <begin position="3096"/>
        <end position="3418"/>
    </location>
</feature>
<evidence type="ECO:0000256" key="11">
    <source>
        <dbReference type="SAM" id="Coils"/>
    </source>
</evidence>
<keyword evidence="8" id="KW-0067">ATP-binding</keyword>
<name>A0A813QW87_9BILA</name>
<dbReference type="PROSITE" id="PS00916">
    <property type="entry name" value="PI3_4_KINASE_2"/>
    <property type="match status" value="1"/>
</dbReference>
<feature type="compositionally biased region" description="Basic and acidic residues" evidence="12">
    <location>
        <begin position="1"/>
        <end position="14"/>
    </location>
</feature>
<evidence type="ECO:0000256" key="8">
    <source>
        <dbReference type="ARBA" id="ARBA00022840"/>
    </source>
</evidence>
<dbReference type="InterPro" id="IPR026683">
    <property type="entry name" value="TOR_cat"/>
</dbReference>
<dbReference type="InterPro" id="IPR003151">
    <property type="entry name" value="PIK-rel_kinase_FAT"/>
</dbReference>
<evidence type="ECO:0000313" key="18">
    <source>
        <dbReference type="Proteomes" id="UP000663829"/>
    </source>
</evidence>
<dbReference type="PANTHER" id="PTHR11139:SF9">
    <property type="entry name" value="SERINE_THREONINE-PROTEIN KINASE MTOR"/>
    <property type="match status" value="1"/>
</dbReference>
<feature type="coiled-coil region" evidence="11">
    <location>
        <begin position="120"/>
        <end position="168"/>
    </location>
</feature>
<evidence type="ECO:0000256" key="1">
    <source>
        <dbReference type="ARBA" id="ARBA00011031"/>
    </source>
</evidence>
<dbReference type="PROSITE" id="PS00915">
    <property type="entry name" value="PI3_4_KINASE_1"/>
    <property type="match status" value="1"/>
</dbReference>